<protein>
    <submittedName>
        <fullName evidence="4">Thiamine-phosphate pyrophosphorylase</fullName>
    </submittedName>
</protein>
<sequence>MKIIISPEENVKNETNLINQFFDQGLDLFHIRKPTFSNLDLISYVFGIKDEYKEKLVVHQLYETAFQLGLRRFHIKENVRKNTDFTFNENLIYSTSTHSIDDFNQLGNLWEYAFISPIFPSISKIGYGENSQILSDLKKRTNCKTKLIGLGGITPENQHFAYENGVVGVAFLGSIWENENPLKIFEKCIQKGHLY</sequence>
<organism evidence="4 5">
    <name type="scientific">Soonwooa buanensis</name>
    <dbReference type="NCBI Taxonomy" id="619805"/>
    <lineage>
        <taxon>Bacteria</taxon>
        <taxon>Pseudomonadati</taxon>
        <taxon>Bacteroidota</taxon>
        <taxon>Flavobacteriia</taxon>
        <taxon>Flavobacteriales</taxon>
        <taxon>Weeksellaceae</taxon>
        <taxon>Chryseobacterium group</taxon>
        <taxon>Soonwooa</taxon>
    </lineage>
</organism>
<dbReference type="AlphaFoldDB" id="A0A1T5G619"/>
<dbReference type="EMBL" id="FUYZ01000010">
    <property type="protein sequence ID" value="SKC03799.1"/>
    <property type="molecule type" value="Genomic_DNA"/>
</dbReference>
<evidence type="ECO:0000313" key="5">
    <source>
        <dbReference type="Proteomes" id="UP000191112"/>
    </source>
</evidence>
<dbReference type="Pfam" id="PF02581">
    <property type="entry name" value="TMP-TENI"/>
    <property type="match status" value="1"/>
</dbReference>
<keyword evidence="2" id="KW-0784">Thiamine biosynthesis</keyword>
<comment type="pathway">
    <text evidence="1">Cofactor biosynthesis; thiamine diphosphate biosynthesis.</text>
</comment>
<gene>
    <name evidence="4" type="ORF">SAMN05660477_02566</name>
</gene>
<dbReference type="CDD" id="cd00564">
    <property type="entry name" value="TMP_TenI"/>
    <property type="match status" value="1"/>
</dbReference>
<dbReference type="InterPro" id="IPR013785">
    <property type="entry name" value="Aldolase_TIM"/>
</dbReference>
<evidence type="ECO:0000256" key="2">
    <source>
        <dbReference type="ARBA" id="ARBA00022977"/>
    </source>
</evidence>
<accession>A0A1T5G619</accession>
<evidence type="ECO:0000259" key="3">
    <source>
        <dbReference type="Pfam" id="PF02581"/>
    </source>
</evidence>
<dbReference type="STRING" id="619805.SAMN05660477_02566"/>
<dbReference type="GO" id="GO:0009228">
    <property type="term" value="P:thiamine biosynthetic process"/>
    <property type="evidence" value="ECO:0007669"/>
    <property type="project" value="UniProtKB-KW"/>
</dbReference>
<dbReference type="SUPFAM" id="SSF51391">
    <property type="entry name" value="Thiamin phosphate synthase"/>
    <property type="match status" value="1"/>
</dbReference>
<feature type="domain" description="Thiamine phosphate synthase/TenI" evidence="3">
    <location>
        <begin position="4"/>
        <end position="174"/>
    </location>
</feature>
<dbReference type="GO" id="GO:0004789">
    <property type="term" value="F:thiamine-phosphate diphosphorylase activity"/>
    <property type="evidence" value="ECO:0007669"/>
    <property type="project" value="TreeGrafter"/>
</dbReference>
<dbReference type="GO" id="GO:0005737">
    <property type="term" value="C:cytoplasm"/>
    <property type="evidence" value="ECO:0007669"/>
    <property type="project" value="TreeGrafter"/>
</dbReference>
<keyword evidence="5" id="KW-1185">Reference proteome</keyword>
<dbReference type="Proteomes" id="UP000191112">
    <property type="component" value="Unassembled WGS sequence"/>
</dbReference>
<name>A0A1T5G619_9FLAO</name>
<dbReference type="InterPro" id="IPR036206">
    <property type="entry name" value="ThiamineP_synth_sf"/>
</dbReference>
<evidence type="ECO:0000313" key="4">
    <source>
        <dbReference type="EMBL" id="SKC03799.1"/>
    </source>
</evidence>
<dbReference type="Gene3D" id="3.20.20.70">
    <property type="entry name" value="Aldolase class I"/>
    <property type="match status" value="1"/>
</dbReference>
<dbReference type="OrthoDB" id="194683at2"/>
<proteinExistence type="predicted"/>
<dbReference type="PANTHER" id="PTHR20857">
    <property type="entry name" value="THIAMINE-PHOSPHATE PYROPHOSPHORYLASE"/>
    <property type="match status" value="1"/>
</dbReference>
<dbReference type="RefSeq" id="WP_159447655.1">
    <property type="nucleotide sequence ID" value="NZ_FUYZ01000010.1"/>
</dbReference>
<dbReference type="PANTHER" id="PTHR20857:SF15">
    <property type="entry name" value="THIAMINE-PHOSPHATE SYNTHASE"/>
    <property type="match status" value="1"/>
</dbReference>
<reference evidence="4 5" key="1">
    <citation type="submission" date="2017-02" db="EMBL/GenBank/DDBJ databases">
        <authorList>
            <person name="Peterson S.W."/>
        </authorList>
    </citation>
    <scope>NUCLEOTIDE SEQUENCE [LARGE SCALE GENOMIC DNA]</scope>
    <source>
        <strain evidence="4 5">DSM 22323</strain>
    </source>
</reference>
<dbReference type="InterPro" id="IPR022998">
    <property type="entry name" value="ThiamineP_synth_TenI"/>
</dbReference>
<evidence type="ECO:0000256" key="1">
    <source>
        <dbReference type="ARBA" id="ARBA00004948"/>
    </source>
</evidence>